<proteinExistence type="predicted"/>
<reference evidence="1 2" key="1">
    <citation type="journal article" date="2022" name="DNA Res.">
        <title>Chromosomal-level genome assembly of the orchid tree Bauhinia variegata (Leguminosae; Cercidoideae) supports the allotetraploid origin hypothesis of Bauhinia.</title>
        <authorList>
            <person name="Zhong Y."/>
            <person name="Chen Y."/>
            <person name="Zheng D."/>
            <person name="Pang J."/>
            <person name="Liu Y."/>
            <person name="Luo S."/>
            <person name="Meng S."/>
            <person name="Qian L."/>
            <person name="Wei D."/>
            <person name="Dai S."/>
            <person name="Zhou R."/>
        </authorList>
    </citation>
    <scope>NUCLEOTIDE SEQUENCE [LARGE SCALE GENOMIC DNA]</scope>
    <source>
        <strain evidence="1">BV-YZ2020</strain>
    </source>
</reference>
<name>A0ACB9MG64_BAUVA</name>
<evidence type="ECO:0000313" key="2">
    <source>
        <dbReference type="Proteomes" id="UP000828941"/>
    </source>
</evidence>
<sequence length="976" mass="107215">MENGVAAVNHEAKTASTITIKGILSLLIQSIDENNDKKVISLGMGDPSVYTCFHTTNVAEEAVVDSVQSGKFNGYAPTVGLLQTRRAIAEYLSRDLPYQLSSDDVFITSGCTQAIDVSVSMLARPGANILLPRPGFPIYELCAAFRQVEVRHYDLLPEKDWEVDLDAVEALADQNTVALVVINPGNPCGNVYTYHHLEKIAETAKRLGIVVIADEVYGHLALGANQFVPMGVFGSIAPVLTLGSLSKRWIVPGWRLGWFVTNDPSGTFRNPKVVERLKKYFDILGGPATFIQAAVPSILAQTDQVFFKKTLNILKHTSDICCKEIKDIPCISCPHKPQGSMAMMVKLNLSLLEDISDDIDFCFKLAKEESVIILPGTAVGLKDWLRITYAVDPSALEEAMERVKSFYQRHARKCYSITQKLRQLKATALAFETEEKVASITEAASATMILNNVYHGHYLPLSSDELLLLEPRSSHTTLAFTSTFTKSAGVSAARIRHAFPVRSQSSSQRISSQLTPARAKTQFPEVAITQEAAAEETLAAPSPKWGNVDPSHPVQSTSNITIKGILATMMESVNEKDRGRVIALAMGDPTAHSCFTTTHVAEDAVFDSLQSHKFNGYAPTVGLPDTRRAIAEYLSRDLPYELSPDDVYVTSGCTQAIDVALSTLTRPGSNVLIPRPGFPIYNLCASFRNIEVRHYDLVPKKGWEVNLNAIKALADRNTAAIVVINPGNPCANVYPYEHLKEIAETAEMLNIPIIADEVYAHLAFGDNKFVPLGTFGSSVPVITLGSLSKRWLVPGWRLGWLATTDPNGLFKSPKVVERIKKYFDILGGPATFIQSAVPRILEQTDEAFFDNTINLLKESADTCFDRINDIPGLTCPQKPEGSMAVMVKLDLSNFNDIKDDIDFCFKLVKEEAVVLLPGITVGYKNWIRITFAVDPSSLEEGLQRLKSFCERHTDPQNYLVSTIPSPANELTTINVA</sequence>
<dbReference type="EMBL" id="CM039434">
    <property type="protein sequence ID" value="KAI4322973.1"/>
    <property type="molecule type" value="Genomic_DNA"/>
</dbReference>
<protein>
    <submittedName>
        <fullName evidence="1">Uncharacterized protein</fullName>
    </submittedName>
</protein>
<organism evidence="1 2">
    <name type="scientific">Bauhinia variegata</name>
    <name type="common">Purple orchid tree</name>
    <name type="synonym">Phanera variegata</name>
    <dbReference type="NCBI Taxonomy" id="167791"/>
    <lineage>
        <taxon>Eukaryota</taxon>
        <taxon>Viridiplantae</taxon>
        <taxon>Streptophyta</taxon>
        <taxon>Embryophyta</taxon>
        <taxon>Tracheophyta</taxon>
        <taxon>Spermatophyta</taxon>
        <taxon>Magnoliopsida</taxon>
        <taxon>eudicotyledons</taxon>
        <taxon>Gunneridae</taxon>
        <taxon>Pentapetalae</taxon>
        <taxon>rosids</taxon>
        <taxon>fabids</taxon>
        <taxon>Fabales</taxon>
        <taxon>Fabaceae</taxon>
        <taxon>Cercidoideae</taxon>
        <taxon>Cercideae</taxon>
        <taxon>Bauhiniinae</taxon>
        <taxon>Bauhinia</taxon>
    </lineage>
</organism>
<evidence type="ECO:0000313" key="1">
    <source>
        <dbReference type="EMBL" id="KAI4322973.1"/>
    </source>
</evidence>
<comment type="caution">
    <text evidence="1">The sequence shown here is derived from an EMBL/GenBank/DDBJ whole genome shotgun (WGS) entry which is preliminary data.</text>
</comment>
<keyword evidence="2" id="KW-1185">Reference proteome</keyword>
<gene>
    <name evidence="1" type="ORF">L6164_022618</name>
</gene>
<dbReference type="Proteomes" id="UP000828941">
    <property type="component" value="Chromosome 9"/>
</dbReference>
<accession>A0ACB9MG64</accession>